<sequence>MAPTGDGDDDWSDSDDEVLPEIETSVLLGVPDGPIESPADLKDVAVSRIGGLPALLSSAIPFESSQCKSCDSAMELLVQMWSPFENSAYDRALYVWACPKSGCQKNDLSVRAWRGLRYNEEYAKKLKRKDARRQEQQHTKVLSESPARGDAAQTHIPKANPFAMNAGATASAPLGLGSDIFGHAGATSAPVELSSSDTDTDDDSSVSSSTPSLIVALASTTLSETPWASAPTYPPQYLSTLSEYLPAPRKDKLPAPEAEPAEGRPAKGDLWASEKYENSLDTDQVFDRFNRRVAAEPQQCVRYELGGAPLPFASDAVYERLFPQPHAEPAPTIVSKADFKVTPAAPRRAYDPAQAVPACAHCGAPRVFECQLMPNLINVLKPDGVQSKAALTDEERRKEVERVLKGGAAGADVRGMDWGTILVFSCERDCCLAPDGKGAAKEGWKEEFVLVHWDA</sequence>
<dbReference type="Proteomes" id="UP000814033">
    <property type="component" value="Unassembled WGS sequence"/>
</dbReference>
<name>A0ACB8RL46_9AGAM</name>
<proteinExistence type="predicted"/>
<reference evidence="1" key="1">
    <citation type="submission" date="2021-02" db="EMBL/GenBank/DDBJ databases">
        <authorList>
            <consortium name="DOE Joint Genome Institute"/>
            <person name="Ahrendt S."/>
            <person name="Looney B.P."/>
            <person name="Miyauchi S."/>
            <person name="Morin E."/>
            <person name="Drula E."/>
            <person name="Courty P.E."/>
            <person name="Chicoki N."/>
            <person name="Fauchery L."/>
            <person name="Kohler A."/>
            <person name="Kuo A."/>
            <person name="Labutti K."/>
            <person name="Pangilinan J."/>
            <person name="Lipzen A."/>
            <person name="Riley R."/>
            <person name="Andreopoulos W."/>
            <person name="He G."/>
            <person name="Johnson J."/>
            <person name="Barry K.W."/>
            <person name="Grigoriev I.V."/>
            <person name="Nagy L."/>
            <person name="Hibbett D."/>
            <person name="Henrissat B."/>
            <person name="Matheny P.B."/>
            <person name="Labbe J."/>
            <person name="Martin F."/>
        </authorList>
    </citation>
    <scope>NUCLEOTIDE SEQUENCE</scope>
    <source>
        <strain evidence="1">FP105234-sp</strain>
    </source>
</reference>
<evidence type="ECO:0000313" key="2">
    <source>
        <dbReference type="Proteomes" id="UP000814033"/>
    </source>
</evidence>
<protein>
    <submittedName>
        <fullName evidence="1">Uncharacterized protein</fullName>
    </submittedName>
</protein>
<keyword evidence="2" id="KW-1185">Reference proteome</keyword>
<organism evidence="1 2">
    <name type="scientific">Auriscalpium vulgare</name>
    <dbReference type="NCBI Taxonomy" id="40419"/>
    <lineage>
        <taxon>Eukaryota</taxon>
        <taxon>Fungi</taxon>
        <taxon>Dikarya</taxon>
        <taxon>Basidiomycota</taxon>
        <taxon>Agaricomycotina</taxon>
        <taxon>Agaricomycetes</taxon>
        <taxon>Russulales</taxon>
        <taxon>Auriscalpiaceae</taxon>
        <taxon>Auriscalpium</taxon>
    </lineage>
</organism>
<reference evidence="1" key="2">
    <citation type="journal article" date="2022" name="New Phytol.">
        <title>Evolutionary transition to the ectomycorrhizal habit in the genomes of a hyperdiverse lineage of mushroom-forming fungi.</title>
        <authorList>
            <person name="Looney B."/>
            <person name="Miyauchi S."/>
            <person name="Morin E."/>
            <person name="Drula E."/>
            <person name="Courty P.E."/>
            <person name="Kohler A."/>
            <person name="Kuo A."/>
            <person name="LaButti K."/>
            <person name="Pangilinan J."/>
            <person name="Lipzen A."/>
            <person name="Riley R."/>
            <person name="Andreopoulos W."/>
            <person name="He G."/>
            <person name="Johnson J."/>
            <person name="Nolan M."/>
            <person name="Tritt A."/>
            <person name="Barry K.W."/>
            <person name="Grigoriev I.V."/>
            <person name="Nagy L.G."/>
            <person name="Hibbett D."/>
            <person name="Henrissat B."/>
            <person name="Matheny P.B."/>
            <person name="Labbe J."/>
            <person name="Martin F.M."/>
        </authorList>
    </citation>
    <scope>NUCLEOTIDE SEQUENCE</scope>
    <source>
        <strain evidence="1">FP105234-sp</strain>
    </source>
</reference>
<comment type="caution">
    <text evidence="1">The sequence shown here is derived from an EMBL/GenBank/DDBJ whole genome shotgun (WGS) entry which is preliminary data.</text>
</comment>
<gene>
    <name evidence="1" type="ORF">FA95DRAFT_1544948</name>
</gene>
<evidence type="ECO:0000313" key="1">
    <source>
        <dbReference type="EMBL" id="KAI0044512.1"/>
    </source>
</evidence>
<accession>A0ACB8RL46</accession>
<dbReference type="EMBL" id="MU275980">
    <property type="protein sequence ID" value="KAI0044512.1"/>
    <property type="molecule type" value="Genomic_DNA"/>
</dbReference>